<evidence type="ECO:0000313" key="9">
    <source>
        <dbReference type="Proteomes" id="UP000298138"/>
    </source>
</evidence>
<evidence type="ECO:0000256" key="1">
    <source>
        <dbReference type="ARBA" id="ARBA00004141"/>
    </source>
</evidence>
<organism evidence="8 9">
    <name type="scientific">Ascodesmis nigricans</name>
    <dbReference type="NCBI Taxonomy" id="341454"/>
    <lineage>
        <taxon>Eukaryota</taxon>
        <taxon>Fungi</taxon>
        <taxon>Dikarya</taxon>
        <taxon>Ascomycota</taxon>
        <taxon>Pezizomycotina</taxon>
        <taxon>Pezizomycetes</taxon>
        <taxon>Pezizales</taxon>
        <taxon>Ascodesmidaceae</taxon>
        <taxon>Ascodesmis</taxon>
    </lineage>
</organism>
<evidence type="ECO:0000256" key="5">
    <source>
        <dbReference type="ARBA" id="ARBA00038359"/>
    </source>
</evidence>
<evidence type="ECO:0000256" key="2">
    <source>
        <dbReference type="ARBA" id="ARBA00022692"/>
    </source>
</evidence>
<dbReference type="InterPro" id="IPR052337">
    <property type="entry name" value="SAT4-like"/>
</dbReference>
<accession>A0A4S2N0K5</accession>
<gene>
    <name evidence="8" type="ORF">EX30DRAFT_305028</name>
</gene>
<dbReference type="EMBL" id="ML220115">
    <property type="protein sequence ID" value="TGZ82628.1"/>
    <property type="molecule type" value="Genomic_DNA"/>
</dbReference>
<dbReference type="PANTHER" id="PTHR33048">
    <property type="entry name" value="PTH11-LIKE INTEGRAL MEMBRANE PROTEIN (AFU_ORTHOLOGUE AFUA_5G11245)"/>
    <property type="match status" value="1"/>
</dbReference>
<keyword evidence="2 6" id="KW-0812">Transmembrane</keyword>
<dbReference type="PANTHER" id="PTHR33048:SF151">
    <property type="entry name" value="INTEGRAL MEMBRANE PROTEIN"/>
    <property type="match status" value="1"/>
</dbReference>
<dbReference type="AlphaFoldDB" id="A0A4S2N0K5"/>
<dbReference type="InParanoid" id="A0A4S2N0K5"/>
<feature type="transmembrane region" description="Helical" evidence="6">
    <location>
        <begin position="131"/>
        <end position="152"/>
    </location>
</feature>
<feature type="domain" description="Rhodopsin" evidence="7">
    <location>
        <begin position="37"/>
        <end position="273"/>
    </location>
</feature>
<dbReference type="GO" id="GO:0016020">
    <property type="term" value="C:membrane"/>
    <property type="evidence" value="ECO:0007669"/>
    <property type="project" value="UniProtKB-SubCell"/>
</dbReference>
<protein>
    <recommendedName>
        <fullName evidence="7">Rhodopsin domain-containing protein</fullName>
    </recommendedName>
</protein>
<dbReference type="InterPro" id="IPR049326">
    <property type="entry name" value="Rhodopsin_dom_fungi"/>
</dbReference>
<keyword evidence="9" id="KW-1185">Reference proteome</keyword>
<reference evidence="8 9" key="1">
    <citation type="submission" date="2019-04" db="EMBL/GenBank/DDBJ databases">
        <title>Comparative genomics and transcriptomics to analyze fruiting body development in filamentous ascomycetes.</title>
        <authorList>
            <consortium name="DOE Joint Genome Institute"/>
            <person name="Lutkenhaus R."/>
            <person name="Traeger S."/>
            <person name="Breuer J."/>
            <person name="Kuo A."/>
            <person name="Lipzen A."/>
            <person name="Pangilinan J."/>
            <person name="Dilworth D."/>
            <person name="Sandor L."/>
            <person name="Poggeler S."/>
            <person name="Barry K."/>
            <person name="Grigoriev I.V."/>
            <person name="Nowrousian M."/>
        </authorList>
    </citation>
    <scope>NUCLEOTIDE SEQUENCE [LARGE SCALE GENOMIC DNA]</scope>
    <source>
        <strain evidence="8 9">CBS 389.68</strain>
    </source>
</reference>
<name>A0A4S2N0K5_9PEZI</name>
<proteinExistence type="inferred from homology"/>
<evidence type="ECO:0000313" key="8">
    <source>
        <dbReference type="EMBL" id="TGZ82628.1"/>
    </source>
</evidence>
<feature type="transmembrane region" description="Helical" evidence="6">
    <location>
        <begin position="97"/>
        <end position="119"/>
    </location>
</feature>
<comment type="subcellular location">
    <subcellularLocation>
        <location evidence="1">Membrane</location>
        <topology evidence="1">Multi-pass membrane protein</topology>
    </subcellularLocation>
</comment>
<evidence type="ECO:0000256" key="4">
    <source>
        <dbReference type="ARBA" id="ARBA00023136"/>
    </source>
</evidence>
<feature type="transmembrane region" description="Helical" evidence="6">
    <location>
        <begin position="53"/>
        <end position="77"/>
    </location>
</feature>
<evidence type="ECO:0000259" key="7">
    <source>
        <dbReference type="Pfam" id="PF20684"/>
    </source>
</evidence>
<feature type="transmembrane region" description="Helical" evidence="6">
    <location>
        <begin position="209"/>
        <end position="229"/>
    </location>
</feature>
<feature type="transmembrane region" description="Helical" evidence="6">
    <location>
        <begin position="180"/>
        <end position="202"/>
    </location>
</feature>
<dbReference type="Proteomes" id="UP000298138">
    <property type="component" value="Unassembled WGS sequence"/>
</dbReference>
<keyword evidence="3 6" id="KW-1133">Transmembrane helix</keyword>
<keyword evidence="4 6" id="KW-0472">Membrane</keyword>
<sequence>MGFTILHSVPDGTPNRQRHHFDTAVSMTVLAVMFTCLRFYARVQRGIGLGWDDYVLAVGVVFLLGCLVCQMFMLHYGMGLHAEFLEPWQVSQMMKTLLAYEIVYSTTVGIIKVSLLLMYIRIFTIPAFRKVAWTLMCIAVSWAIAINFASAFQCTPVKKAWLPQTPGTCIHVKAFFFGNAIPNIITDLVMLCLPMPVVWTLHSSLGHKLSLSVVFSLGAFTIFASTYRFTTLFQFDPLDPSWTLADSTTWSLIEGAAGIISACLPTLRPLLKKFTTLFPSSTAASSNPSAPNPPTIGSSPLKPFAKRGLLNSLFSRIDEKTTMAASVLDTRKEGEAEAEAVWCKGDGSEDGKSDLEMGNIEERPLRGIRVETDTEIVWTGPRGAGRAM</sequence>
<evidence type="ECO:0000256" key="3">
    <source>
        <dbReference type="ARBA" id="ARBA00022989"/>
    </source>
</evidence>
<evidence type="ECO:0000256" key="6">
    <source>
        <dbReference type="SAM" id="Phobius"/>
    </source>
</evidence>
<feature type="transmembrane region" description="Helical" evidence="6">
    <location>
        <begin position="20"/>
        <end position="41"/>
    </location>
</feature>
<dbReference type="OrthoDB" id="10017208at2759"/>
<dbReference type="Pfam" id="PF20684">
    <property type="entry name" value="Fung_rhodopsin"/>
    <property type="match status" value="1"/>
</dbReference>
<comment type="similarity">
    <text evidence="5">Belongs to the SAT4 family.</text>
</comment>
<dbReference type="STRING" id="341454.A0A4S2N0K5"/>